<dbReference type="GO" id="GO:0005886">
    <property type="term" value="C:plasma membrane"/>
    <property type="evidence" value="ECO:0007669"/>
    <property type="project" value="UniProtKB-SubCell"/>
</dbReference>
<keyword evidence="8" id="KW-0133">Cell shape</keyword>
<evidence type="ECO:0000256" key="3">
    <source>
        <dbReference type="ARBA" id="ARBA00022645"/>
    </source>
</evidence>
<keyword evidence="5" id="KW-0328">Glycosyltransferase</keyword>
<evidence type="ECO:0000256" key="15">
    <source>
        <dbReference type="SAM" id="Phobius"/>
    </source>
</evidence>
<dbReference type="GO" id="GO:0008658">
    <property type="term" value="F:penicillin binding"/>
    <property type="evidence" value="ECO:0007669"/>
    <property type="project" value="InterPro"/>
</dbReference>
<name>A0A952AJW1_9BACT</name>
<evidence type="ECO:0000259" key="16">
    <source>
        <dbReference type="Pfam" id="PF00905"/>
    </source>
</evidence>
<dbReference type="EC" id="2.4.99.28" evidence="13"/>
<keyword evidence="9" id="KW-0573">Peptidoglycan synthesis</keyword>
<evidence type="ECO:0000256" key="11">
    <source>
        <dbReference type="ARBA" id="ARBA00023268"/>
    </source>
</evidence>
<comment type="catalytic activity">
    <reaction evidence="14">
        <text>[GlcNAc-(1-&gt;4)-Mur2Ac(oyl-L-Ala-gamma-D-Glu-L-Lys-D-Ala-D-Ala)](n)-di-trans,octa-cis-undecaprenyl diphosphate + beta-D-GlcNAc-(1-&gt;4)-Mur2Ac(oyl-L-Ala-gamma-D-Glu-L-Lys-D-Ala-D-Ala)-di-trans,octa-cis-undecaprenyl diphosphate = [GlcNAc-(1-&gt;4)-Mur2Ac(oyl-L-Ala-gamma-D-Glu-L-Lys-D-Ala-D-Ala)](n+1)-di-trans,octa-cis-undecaprenyl diphosphate + di-trans,octa-cis-undecaprenyl diphosphate + H(+)</text>
        <dbReference type="Rhea" id="RHEA:23708"/>
        <dbReference type="Rhea" id="RHEA-COMP:9602"/>
        <dbReference type="Rhea" id="RHEA-COMP:9603"/>
        <dbReference type="ChEBI" id="CHEBI:15378"/>
        <dbReference type="ChEBI" id="CHEBI:58405"/>
        <dbReference type="ChEBI" id="CHEBI:60033"/>
        <dbReference type="ChEBI" id="CHEBI:78435"/>
        <dbReference type="EC" id="2.4.99.28"/>
    </reaction>
</comment>
<keyword evidence="12" id="KW-0961">Cell wall biogenesis/degradation</keyword>
<keyword evidence="10 15" id="KW-0472">Membrane</keyword>
<dbReference type="EMBL" id="JACFOF010000002">
    <property type="protein sequence ID" value="MBW7953395.1"/>
    <property type="molecule type" value="Genomic_DNA"/>
</dbReference>
<comment type="caution">
    <text evidence="18">The sequence shown here is derived from an EMBL/GenBank/DDBJ whole genome shotgun (WGS) entry which is preliminary data.</text>
</comment>
<evidence type="ECO:0000256" key="9">
    <source>
        <dbReference type="ARBA" id="ARBA00022984"/>
    </source>
</evidence>
<dbReference type="GO" id="GO:0006508">
    <property type="term" value="P:proteolysis"/>
    <property type="evidence" value="ECO:0007669"/>
    <property type="project" value="UniProtKB-KW"/>
</dbReference>
<accession>A0A952AJW1</accession>
<dbReference type="InterPro" id="IPR036950">
    <property type="entry name" value="PBP_transglycosylase"/>
</dbReference>
<keyword evidence="3" id="KW-0121">Carboxypeptidase</keyword>
<keyword evidence="15" id="KW-1133">Transmembrane helix</keyword>
<dbReference type="SUPFAM" id="SSF53955">
    <property type="entry name" value="Lysozyme-like"/>
    <property type="match status" value="1"/>
</dbReference>
<evidence type="ECO:0000256" key="8">
    <source>
        <dbReference type="ARBA" id="ARBA00022960"/>
    </source>
</evidence>
<keyword evidence="6" id="KW-0808">Transferase</keyword>
<evidence type="ECO:0000256" key="14">
    <source>
        <dbReference type="ARBA" id="ARBA00049902"/>
    </source>
</evidence>
<evidence type="ECO:0000256" key="13">
    <source>
        <dbReference type="ARBA" id="ARBA00044770"/>
    </source>
</evidence>
<dbReference type="InterPro" id="IPR001460">
    <property type="entry name" value="PCN-bd_Tpept"/>
</dbReference>
<organism evidence="18 19">
    <name type="scientific">Candidatus Dojkabacteria bacterium</name>
    <dbReference type="NCBI Taxonomy" id="2099670"/>
    <lineage>
        <taxon>Bacteria</taxon>
        <taxon>Candidatus Dojkabacteria</taxon>
    </lineage>
</organism>
<gene>
    <name evidence="18" type="ORF">H3C67_01270</name>
</gene>
<evidence type="ECO:0000256" key="12">
    <source>
        <dbReference type="ARBA" id="ARBA00023316"/>
    </source>
</evidence>
<comment type="subcellular location">
    <subcellularLocation>
        <location evidence="1">Cell membrane</location>
    </subcellularLocation>
</comment>
<dbReference type="Proteomes" id="UP000781173">
    <property type="component" value="Unassembled WGS sequence"/>
</dbReference>
<evidence type="ECO:0000259" key="17">
    <source>
        <dbReference type="Pfam" id="PF00912"/>
    </source>
</evidence>
<dbReference type="GO" id="GO:0004180">
    <property type="term" value="F:carboxypeptidase activity"/>
    <property type="evidence" value="ECO:0007669"/>
    <property type="project" value="UniProtKB-KW"/>
</dbReference>
<evidence type="ECO:0000256" key="10">
    <source>
        <dbReference type="ARBA" id="ARBA00023136"/>
    </source>
</evidence>
<dbReference type="InterPro" id="IPR050396">
    <property type="entry name" value="Glycosyltr_51/Transpeptidase"/>
</dbReference>
<dbReference type="AlphaFoldDB" id="A0A952AJW1"/>
<dbReference type="GO" id="GO:0008955">
    <property type="term" value="F:peptidoglycan glycosyltransferase activity"/>
    <property type="evidence" value="ECO:0007669"/>
    <property type="project" value="UniProtKB-EC"/>
</dbReference>
<dbReference type="SUPFAM" id="SSF56601">
    <property type="entry name" value="beta-lactamase/transpeptidase-like"/>
    <property type="match status" value="1"/>
</dbReference>
<keyword evidence="11" id="KW-0511">Multifunctional enzyme</keyword>
<dbReference type="InterPro" id="IPR012338">
    <property type="entry name" value="Beta-lactam/transpept-like"/>
</dbReference>
<dbReference type="Gene3D" id="3.40.710.10">
    <property type="entry name" value="DD-peptidase/beta-lactamase superfamily"/>
    <property type="match status" value="1"/>
</dbReference>
<feature type="transmembrane region" description="Helical" evidence="15">
    <location>
        <begin position="30"/>
        <end position="50"/>
    </location>
</feature>
<evidence type="ECO:0000313" key="18">
    <source>
        <dbReference type="EMBL" id="MBW7953395.1"/>
    </source>
</evidence>
<dbReference type="GO" id="GO:0008360">
    <property type="term" value="P:regulation of cell shape"/>
    <property type="evidence" value="ECO:0007669"/>
    <property type="project" value="UniProtKB-KW"/>
</dbReference>
<dbReference type="GO" id="GO:0030288">
    <property type="term" value="C:outer membrane-bounded periplasmic space"/>
    <property type="evidence" value="ECO:0007669"/>
    <property type="project" value="TreeGrafter"/>
</dbReference>
<keyword evidence="2" id="KW-1003">Cell membrane</keyword>
<dbReference type="InterPro" id="IPR023346">
    <property type="entry name" value="Lysozyme-like_dom_sf"/>
</dbReference>
<dbReference type="PANTHER" id="PTHR32282:SF11">
    <property type="entry name" value="PENICILLIN-BINDING PROTEIN 1B"/>
    <property type="match status" value="1"/>
</dbReference>
<dbReference type="PANTHER" id="PTHR32282">
    <property type="entry name" value="BINDING PROTEIN TRANSPEPTIDASE, PUTATIVE-RELATED"/>
    <property type="match status" value="1"/>
</dbReference>
<keyword evidence="7" id="KW-0378">Hydrolase</keyword>
<feature type="domain" description="Penicillin-binding protein transpeptidase" evidence="16">
    <location>
        <begin position="377"/>
        <end position="623"/>
    </location>
</feature>
<evidence type="ECO:0000256" key="6">
    <source>
        <dbReference type="ARBA" id="ARBA00022679"/>
    </source>
</evidence>
<protein>
    <recommendedName>
        <fullName evidence="13">peptidoglycan glycosyltransferase</fullName>
        <ecNumber evidence="13">2.4.99.28</ecNumber>
    </recommendedName>
</protein>
<proteinExistence type="predicted"/>
<dbReference type="GO" id="GO:0071555">
    <property type="term" value="P:cell wall organization"/>
    <property type="evidence" value="ECO:0007669"/>
    <property type="project" value="UniProtKB-KW"/>
</dbReference>
<dbReference type="Pfam" id="PF00912">
    <property type="entry name" value="Transgly"/>
    <property type="match status" value="1"/>
</dbReference>
<dbReference type="InterPro" id="IPR001264">
    <property type="entry name" value="Glyco_trans_51"/>
</dbReference>
<evidence type="ECO:0000256" key="5">
    <source>
        <dbReference type="ARBA" id="ARBA00022676"/>
    </source>
</evidence>
<keyword evidence="4" id="KW-0645">Protease</keyword>
<evidence type="ECO:0000313" key="19">
    <source>
        <dbReference type="Proteomes" id="UP000781173"/>
    </source>
</evidence>
<sequence>MYTSRIPIKRLRKSKRFYKRRSINQLRENIVSGVRISMVFFLGFIVLVFLEFLNYLQTIAVDLPTPEKPFGKKSIASEIYDRNGKLLYRVFDDEDRDPVNLEEIPPLVEWAFLAAEDANFYNHQGVDLGAIVRCGIRIIESNSNVCGGSTITQQLIKKTALTDEISIERKLKEIILALKIEQERSKEEILEMYLTIVPEGSNIYGITRAAKFYFGKEISELSLAEISVLAAIPQNPSRLSPTKSLTPTSSRALLENRRNYVLDQMLKHIDQINESAKENETDEDILTIEMITEARDAEIAYRDPIFPINSPHFVFYVQELLQQRPYNQGQPFDLAEIETAGLRIYTTLDLDFQRVAEEEVRRAVDVYGKRYGAENASMLALNPNNGEVLAYVGSYNYFGKPSPEGCISGRNCKFEPQVNIPNTLQAYGSTLKPYIYYNAFIRGMIDADSLMSDVPIQINNYRPKNYEGKFYGQKSARWMLINSRNIPAILLTQQMGPANLLREIKNWGYTTFPDPNAYGPAIAVGGGDIKLIEHAQGYAVLASGGMFNQVEVISRIEDSSGRIIYEHKANPTRVADERAVYLVNDILNGREGGVGYSFDGRDIAGKTGTSERQTETLFIAYTPEIVALGWLGNNSNVGMRYGATGFTSVRPWVSSFVERLGDKIPPTPFSMPSGVYYSSGHLAIKGIDAPASIGVPSQYRVSEILGVID</sequence>
<evidence type="ECO:0000256" key="1">
    <source>
        <dbReference type="ARBA" id="ARBA00004236"/>
    </source>
</evidence>
<dbReference type="Pfam" id="PF00905">
    <property type="entry name" value="Transpeptidase"/>
    <property type="match status" value="1"/>
</dbReference>
<dbReference type="GO" id="GO:0009252">
    <property type="term" value="P:peptidoglycan biosynthetic process"/>
    <property type="evidence" value="ECO:0007669"/>
    <property type="project" value="UniProtKB-KW"/>
</dbReference>
<dbReference type="Gene3D" id="1.10.3810.10">
    <property type="entry name" value="Biosynthetic peptidoglycan transglycosylase-like"/>
    <property type="match status" value="1"/>
</dbReference>
<reference evidence="18" key="1">
    <citation type="journal article" date="2022" name="ISME J.">
        <title>A general approach to explore prokaryotic protein glycosylation reveals the unique surface layer modulation of an anammox bacterium.</title>
        <authorList>
            <person name="Pabst M."/>
            <person name="Grouzdev D.S."/>
            <person name="Lawson C.E."/>
            <person name="Kleikamp H.B.C."/>
            <person name="de Ram C."/>
            <person name="Louwen R."/>
            <person name="Lin Y.M."/>
            <person name="Lucker S."/>
            <person name="van Loosdrecht M.C.M."/>
            <person name="Laureni M."/>
        </authorList>
    </citation>
    <scope>NUCLEOTIDE SEQUENCE</scope>
    <source>
        <strain evidence="18">BROCD043</strain>
    </source>
</reference>
<evidence type="ECO:0000256" key="7">
    <source>
        <dbReference type="ARBA" id="ARBA00022801"/>
    </source>
</evidence>
<evidence type="ECO:0000256" key="2">
    <source>
        <dbReference type="ARBA" id="ARBA00022475"/>
    </source>
</evidence>
<feature type="domain" description="Glycosyl transferase family 51" evidence="17">
    <location>
        <begin position="84"/>
        <end position="265"/>
    </location>
</feature>
<evidence type="ECO:0000256" key="4">
    <source>
        <dbReference type="ARBA" id="ARBA00022670"/>
    </source>
</evidence>
<keyword evidence="15" id="KW-0812">Transmembrane</keyword>